<organism evidence="11 12">
    <name type="scientific">Sciurus vulgaris</name>
    <name type="common">Eurasian red squirrel</name>
    <dbReference type="NCBI Taxonomy" id="55149"/>
    <lineage>
        <taxon>Eukaryota</taxon>
        <taxon>Metazoa</taxon>
        <taxon>Chordata</taxon>
        <taxon>Craniata</taxon>
        <taxon>Vertebrata</taxon>
        <taxon>Euteleostomi</taxon>
        <taxon>Mammalia</taxon>
        <taxon>Eutheria</taxon>
        <taxon>Euarchontoglires</taxon>
        <taxon>Glires</taxon>
        <taxon>Rodentia</taxon>
        <taxon>Sciuromorpha</taxon>
        <taxon>Sciuridae</taxon>
        <taxon>Sciurinae</taxon>
        <taxon>Sciurini</taxon>
        <taxon>Sciurus</taxon>
    </lineage>
</organism>
<evidence type="ECO:0000256" key="8">
    <source>
        <dbReference type="ARBA" id="ARBA00023022"/>
    </source>
</evidence>
<dbReference type="GO" id="GO:0050830">
    <property type="term" value="P:defense response to Gram-positive bacterium"/>
    <property type="evidence" value="ECO:0007669"/>
    <property type="project" value="Ensembl"/>
</dbReference>
<evidence type="ECO:0000256" key="1">
    <source>
        <dbReference type="ARBA" id="ARBA00002878"/>
    </source>
</evidence>
<dbReference type="Ensembl" id="ENSSVLT00005001485.1">
    <property type="protein sequence ID" value="ENSSVLP00005001349.1"/>
    <property type="gene ID" value="ENSSVLG00005001117.1"/>
</dbReference>
<protein>
    <submittedName>
        <fullName evidence="11">Defensin beta 128</fullName>
    </submittedName>
</protein>
<comment type="function">
    <text evidence="1">Has antibacterial activity.</text>
</comment>
<proteinExistence type="inferred from homology"/>
<evidence type="ECO:0000256" key="5">
    <source>
        <dbReference type="ARBA" id="ARBA00022529"/>
    </source>
</evidence>
<feature type="signal peptide" evidence="10">
    <location>
        <begin position="1"/>
        <end position="18"/>
    </location>
</feature>
<evidence type="ECO:0000313" key="11">
    <source>
        <dbReference type="Ensembl" id="ENSSVLP00005001349.1"/>
    </source>
</evidence>
<keyword evidence="12" id="KW-1185">Reference proteome</keyword>
<feature type="chain" id="PRO_5042546037" evidence="10">
    <location>
        <begin position="19"/>
        <end position="94"/>
    </location>
</feature>
<evidence type="ECO:0000256" key="6">
    <source>
        <dbReference type="ARBA" id="ARBA00022729"/>
    </source>
</evidence>
<dbReference type="GO" id="GO:0031640">
    <property type="term" value="P:killing of cells of another organism"/>
    <property type="evidence" value="ECO:0007669"/>
    <property type="project" value="Ensembl"/>
</dbReference>
<dbReference type="GO" id="GO:0050829">
    <property type="term" value="P:defense response to Gram-negative bacterium"/>
    <property type="evidence" value="ECO:0007669"/>
    <property type="project" value="Ensembl"/>
</dbReference>
<comment type="subcellular location">
    <subcellularLocation>
        <location evidence="2">Secreted</location>
    </subcellularLocation>
</comment>
<dbReference type="GO" id="GO:0005576">
    <property type="term" value="C:extracellular region"/>
    <property type="evidence" value="ECO:0007669"/>
    <property type="project" value="UniProtKB-SubCell"/>
</dbReference>
<keyword evidence="8" id="KW-0044">Antibiotic</keyword>
<evidence type="ECO:0000256" key="3">
    <source>
        <dbReference type="ARBA" id="ARBA00007371"/>
    </source>
</evidence>
<comment type="similarity">
    <text evidence="3">Belongs to the beta-defensin family.</text>
</comment>
<evidence type="ECO:0000256" key="4">
    <source>
        <dbReference type="ARBA" id="ARBA00022525"/>
    </source>
</evidence>
<reference evidence="11" key="2">
    <citation type="submission" date="2025-09" db="UniProtKB">
        <authorList>
            <consortium name="Ensembl"/>
        </authorList>
    </citation>
    <scope>IDENTIFICATION</scope>
</reference>
<keyword evidence="6 10" id="KW-0732">Signal</keyword>
<keyword evidence="7" id="KW-0211">Defensin</keyword>
<dbReference type="GeneTree" id="ENSGT00530000064329"/>
<dbReference type="AlphaFoldDB" id="A0A8D2ALB4"/>
<accession>A0A8D2ALB4</accession>
<evidence type="ECO:0000256" key="7">
    <source>
        <dbReference type="ARBA" id="ARBA00022940"/>
    </source>
</evidence>
<gene>
    <name evidence="11" type="primary">DEFB128</name>
</gene>
<dbReference type="InterPro" id="IPR050544">
    <property type="entry name" value="Beta-defensin"/>
</dbReference>
<reference evidence="11" key="1">
    <citation type="submission" date="2025-08" db="UniProtKB">
        <authorList>
            <consortium name="Ensembl"/>
        </authorList>
    </citation>
    <scope>IDENTIFICATION</scope>
</reference>
<sequence length="94" mass="10752">MKLFLVLIILLCESLKDAIQPKKCFNNVTGFCRKRCKLGETSDVGCLRGKHCCVNVEENKKYQQAHEPVKPPVKQPRRLKDYVVMPTITVATFD</sequence>
<dbReference type="PANTHER" id="PTHR15001">
    <property type="entry name" value="BETA-DEFENSIN 123-RELATED"/>
    <property type="match status" value="1"/>
</dbReference>
<evidence type="ECO:0000256" key="9">
    <source>
        <dbReference type="ARBA" id="ARBA00023157"/>
    </source>
</evidence>
<evidence type="ECO:0000256" key="2">
    <source>
        <dbReference type="ARBA" id="ARBA00004613"/>
    </source>
</evidence>
<evidence type="ECO:0000313" key="12">
    <source>
        <dbReference type="Proteomes" id="UP000694564"/>
    </source>
</evidence>
<dbReference type="Proteomes" id="UP000694564">
    <property type="component" value="Chromosome 2"/>
</dbReference>
<name>A0A8D2ALB4_SCIVU</name>
<evidence type="ECO:0000256" key="10">
    <source>
        <dbReference type="SAM" id="SignalP"/>
    </source>
</evidence>
<keyword evidence="9" id="KW-1015">Disulfide bond</keyword>
<keyword evidence="5" id="KW-0929">Antimicrobial</keyword>
<keyword evidence="4" id="KW-0964">Secreted</keyword>
<dbReference type="PANTHER" id="PTHR15001:SF3">
    <property type="entry name" value="BETA-DEFENSIN 123"/>
    <property type="match status" value="1"/>
</dbReference>